<dbReference type="HAMAP" id="MF_00170">
    <property type="entry name" value="Rib_5P_isom_A"/>
    <property type="match status" value="1"/>
</dbReference>
<name>A0A6J4PYE0_9ACTN</name>
<dbReference type="Pfam" id="PF06026">
    <property type="entry name" value="Rib_5-P_isom_A"/>
    <property type="match status" value="1"/>
</dbReference>
<evidence type="ECO:0000256" key="1">
    <source>
        <dbReference type="ARBA" id="ARBA00023235"/>
    </source>
</evidence>
<organism evidence="3">
    <name type="scientific">uncultured Rubrobacteraceae bacterium</name>
    <dbReference type="NCBI Taxonomy" id="349277"/>
    <lineage>
        <taxon>Bacteria</taxon>
        <taxon>Bacillati</taxon>
        <taxon>Actinomycetota</taxon>
        <taxon>Rubrobacteria</taxon>
        <taxon>Rubrobacterales</taxon>
        <taxon>Rubrobacteraceae</taxon>
        <taxon>environmental samples</taxon>
    </lineage>
</organism>
<evidence type="ECO:0000256" key="2">
    <source>
        <dbReference type="HAMAP-Rule" id="MF_00170"/>
    </source>
</evidence>
<dbReference type="InterPro" id="IPR004788">
    <property type="entry name" value="Ribose5P_isomerase_type_A"/>
</dbReference>
<protein>
    <recommendedName>
        <fullName evidence="2">Ribose-5-phosphate isomerase A</fullName>
        <ecNumber evidence="2">5.3.1.6</ecNumber>
    </recommendedName>
    <alternativeName>
        <fullName evidence="2">Phosphoriboisomerase A</fullName>
        <shortName evidence="2">PRI</shortName>
    </alternativeName>
</protein>
<dbReference type="InterPro" id="IPR020672">
    <property type="entry name" value="Ribose5P_isomerase_typA_subgr"/>
</dbReference>
<proteinExistence type="inferred from homology"/>
<dbReference type="InterPro" id="IPR050262">
    <property type="entry name" value="Ribose-5P_isomerase"/>
</dbReference>
<dbReference type="InterPro" id="IPR037171">
    <property type="entry name" value="NagB/RpiA_transferase-like"/>
</dbReference>
<dbReference type="NCBIfam" id="NF001924">
    <property type="entry name" value="PRK00702.1"/>
    <property type="match status" value="1"/>
</dbReference>
<feature type="binding site" evidence="2">
    <location>
        <begin position="96"/>
        <end position="99"/>
    </location>
    <ligand>
        <name>substrate</name>
    </ligand>
</feature>
<comment type="function">
    <text evidence="2">Catalyzes the reversible conversion of ribose-5-phosphate to ribulose 5-phosphate.</text>
</comment>
<keyword evidence="1 2" id="KW-0413">Isomerase</keyword>
<dbReference type="Gene3D" id="3.30.70.260">
    <property type="match status" value="1"/>
</dbReference>
<gene>
    <name evidence="2" type="primary">rpiA</name>
    <name evidence="3" type="ORF">AVDCRST_MAG78-1157</name>
</gene>
<dbReference type="GO" id="GO:0009052">
    <property type="term" value="P:pentose-phosphate shunt, non-oxidative branch"/>
    <property type="evidence" value="ECO:0007669"/>
    <property type="project" value="UniProtKB-UniRule"/>
</dbReference>
<feature type="active site" description="Proton acceptor" evidence="2">
    <location>
        <position position="105"/>
    </location>
</feature>
<evidence type="ECO:0000313" key="3">
    <source>
        <dbReference type="EMBL" id="CAA9422823.1"/>
    </source>
</evidence>
<sequence length="227" mass="23129">MEELKRAAAERAVAEYVESGMVVGLGTGSTAAFVVRGLGELIVSGDIEGVRGVATSARTAALAGEAGVPLVTLAQARPAVTIDGADEIGPGLALIKGGGGSLLREKIVAHATEPGGGLVVIADGSKLVDSLGEFPLPVEVEPFGWEATLRDLASLGCEPELRMDGKDPFVTDGGHYTADCRFASIPDPAGLEREVKSIPGALECGLFVGLARTAVVSRPDGTRVIEA</sequence>
<dbReference type="CDD" id="cd01398">
    <property type="entry name" value="RPI_A"/>
    <property type="match status" value="1"/>
</dbReference>
<reference evidence="3" key="1">
    <citation type="submission" date="2020-02" db="EMBL/GenBank/DDBJ databases">
        <authorList>
            <person name="Meier V. D."/>
        </authorList>
    </citation>
    <scope>NUCLEOTIDE SEQUENCE</scope>
    <source>
        <strain evidence="3">AVDCRST_MAG78</strain>
    </source>
</reference>
<dbReference type="GO" id="GO:0004751">
    <property type="term" value="F:ribose-5-phosphate isomerase activity"/>
    <property type="evidence" value="ECO:0007669"/>
    <property type="project" value="UniProtKB-UniRule"/>
</dbReference>
<comment type="catalytic activity">
    <reaction evidence="2">
        <text>aldehydo-D-ribose 5-phosphate = D-ribulose 5-phosphate</text>
        <dbReference type="Rhea" id="RHEA:14657"/>
        <dbReference type="ChEBI" id="CHEBI:58121"/>
        <dbReference type="ChEBI" id="CHEBI:58273"/>
        <dbReference type="EC" id="5.3.1.6"/>
    </reaction>
</comment>
<dbReference type="AlphaFoldDB" id="A0A6J4PYE0"/>
<dbReference type="SUPFAM" id="SSF75445">
    <property type="entry name" value="D-ribose-5-phosphate isomerase (RpiA), lid domain"/>
    <property type="match status" value="1"/>
</dbReference>
<dbReference type="PANTHER" id="PTHR43748">
    <property type="entry name" value="RIBOSE-5-PHOSPHATE ISOMERASE 3, CHLOROPLASTIC-RELATED"/>
    <property type="match status" value="1"/>
</dbReference>
<dbReference type="EC" id="5.3.1.6" evidence="2"/>
<dbReference type="NCBIfam" id="TIGR00021">
    <property type="entry name" value="rpiA"/>
    <property type="match status" value="1"/>
</dbReference>
<feature type="binding site" evidence="2">
    <location>
        <begin position="83"/>
        <end position="86"/>
    </location>
    <ligand>
        <name>substrate</name>
    </ligand>
</feature>
<dbReference type="PANTHER" id="PTHR43748:SF3">
    <property type="entry name" value="RIBOSE-5-PHOSPHATE ISOMERASE 3, CHLOROPLASTIC-RELATED"/>
    <property type="match status" value="1"/>
</dbReference>
<feature type="binding site" evidence="2">
    <location>
        <begin position="27"/>
        <end position="30"/>
    </location>
    <ligand>
        <name>substrate</name>
    </ligand>
</feature>
<dbReference type="EMBL" id="CADCVB010000085">
    <property type="protein sequence ID" value="CAA9422823.1"/>
    <property type="molecule type" value="Genomic_DNA"/>
</dbReference>
<comment type="similarity">
    <text evidence="2">Belongs to the ribose 5-phosphate isomerase family.</text>
</comment>
<comment type="subunit">
    <text evidence="2">Homodimer.</text>
</comment>
<dbReference type="Gene3D" id="3.40.50.1360">
    <property type="match status" value="1"/>
</dbReference>
<dbReference type="UniPathway" id="UPA00115">
    <property type="reaction ID" value="UER00412"/>
</dbReference>
<accession>A0A6J4PYE0</accession>
<comment type="pathway">
    <text evidence="2">Carbohydrate degradation; pentose phosphate pathway; D-ribose 5-phosphate from D-ribulose 5-phosphate (non-oxidative stage): step 1/1.</text>
</comment>
<dbReference type="SUPFAM" id="SSF100950">
    <property type="entry name" value="NagB/RpiA/CoA transferase-like"/>
    <property type="match status" value="1"/>
</dbReference>
<feature type="binding site" evidence="2">
    <location>
        <position position="126"/>
    </location>
    <ligand>
        <name>substrate</name>
    </ligand>
</feature>